<dbReference type="Pfam" id="PF01370">
    <property type="entry name" value="Epimerase"/>
    <property type="match status" value="1"/>
</dbReference>
<dbReference type="KEGG" id="acx:Achr_7350"/>
<dbReference type="InterPro" id="IPR036291">
    <property type="entry name" value="NAD(P)-bd_dom_sf"/>
</dbReference>
<dbReference type="STRING" id="1328314.Achr_7350"/>
<proteinExistence type="predicted"/>
<dbReference type="Gene3D" id="3.40.50.720">
    <property type="entry name" value="NAD(P)-binding Rossmann-like Domain"/>
    <property type="match status" value="1"/>
</dbReference>
<feature type="domain" description="NAD-dependent epimerase/dehydratase" evidence="1">
    <location>
        <begin position="6"/>
        <end position="200"/>
    </location>
</feature>
<dbReference type="PANTHER" id="PTHR43245">
    <property type="entry name" value="BIFUNCTIONAL POLYMYXIN RESISTANCE PROTEIN ARNA"/>
    <property type="match status" value="1"/>
</dbReference>
<dbReference type="AlphaFoldDB" id="A0A0C4WJP7"/>
<dbReference type="InterPro" id="IPR001509">
    <property type="entry name" value="Epimerase_deHydtase"/>
</dbReference>
<dbReference type="HOGENOM" id="CLU_007383_6_1_6"/>
<evidence type="ECO:0000313" key="3">
    <source>
        <dbReference type="Proteomes" id="UP000068210"/>
    </source>
</evidence>
<dbReference type="EMBL" id="CP010415">
    <property type="protein sequence ID" value="AJE20234.1"/>
    <property type="molecule type" value="Genomic_DNA"/>
</dbReference>
<dbReference type="RefSeq" id="WP_039801980.1">
    <property type="nucleotide sequence ID" value="NZ_CP010415.1"/>
</dbReference>
<gene>
    <name evidence="2" type="ORF">Achr_7350</name>
</gene>
<name>A0A0C4WJP7_9GAMM</name>
<dbReference type="InterPro" id="IPR050177">
    <property type="entry name" value="Lipid_A_modif_metabolic_enz"/>
</dbReference>
<dbReference type="SUPFAM" id="SSF51735">
    <property type="entry name" value="NAD(P)-binding Rossmann-fold domains"/>
    <property type="match status" value="1"/>
</dbReference>
<accession>A0A0C4WJP7</accession>
<keyword evidence="3" id="KW-1185">Reference proteome</keyword>
<sequence>MARIVALTGATGFIGGVLRRQLMQAGVPLRALSRQRDGFEDGTEWIRGTLEDEDALARLVAGADTLIHCAGAVRGGTPEHFNRINIDGSLRLIEAARNGGRCERFLLMSSLAARHPELSWYAHSKFEAERRVRQAAGDIAVTVFRPTAVYGPGDREMRPLFDWLLRGWLFTLGQSDTRLSFLHVEDLARAVRQWLDSPQAPAATYELNDCQPGGYDWNSIATIAAEIRQGPVRRITVPAPLLKGLARVNLLVSQLSRRAPMLTPAKVGELTHPDWSCSNEPIRSALGWEPRIALRNALQERWF</sequence>
<organism evidence="2 3">
    <name type="scientific">Azotobacter chroococcum NCIMB 8003</name>
    <dbReference type="NCBI Taxonomy" id="1328314"/>
    <lineage>
        <taxon>Bacteria</taxon>
        <taxon>Pseudomonadati</taxon>
        <taxon>Pseudomonadota</taxon>
        <taxon>Gammaproteobacteria</taxon>
        <taxon>Pseudomonadales</taxon>
        <taxon>Pseudomonadaceae</taxon>
        <taxon>Azotobacter</taxon>
    </lineage>
</organism>
<reference evidence="2 3" key="1">
    <citation type="journal article" date="2015" name="PLoS ONE">
        <title>Azotobacter Genomes: The Genome of Azotobacter chroococcum NCIMB 8003 (ATCC 4412).</title>
        <authorList>
            <person name="Robson R.L."/>
            <person name="Jones R."/>
            <person name="Robson R.M."/>
            <person name="Schwartz A."/>
            <person name="Richardson T.H."/>
        </authorList>
    </citation>
    <scope>NUCLEOTIDE SEQUENCE [LARGE SCALE GENOMIC DNA]</scope>
    <source>
        <strain evidence="2 3">NCIMB 8003</strain>
    </source>
</reference>
<evidence type="ECO:0000313" key="2">
    <source>
        <dbReference type="EMBL" id="AJE20234.1"/>
    </source>
</evidence>
<protein>
    <submittedName>
        <fullName evidence="2">NAD dependent epimerase/dehydratase</fullName>
    </submittedName>
</protein>
<dbReference type="Proteomes" id="UP000068210">
    <property type="component" value="Chromosome"/>
</dbReference>
<evidence type="ECO:0000259" key="1">
    <source>
        <dbReference type="Pfam" id="PF01370"/>
    </source>
</evidence>